<keyword evidence="2" id="KW-1185">Reference proteome</keyword>
<gene>
    <name evidence="1" type="ORF">C5167_024149</name>
</gene>
<evidence type="ECO:0000313" key="2">
    <source>
        <dbReference type="Proteomes" id="UP000316621"/>
    </source>
</evidence>
<dbReference type="AlphaFoldDB" id="A0A4Y7JMQ8"/>
<dbReference type="Proteomes" id="UP000316621">
    <property type="component" value="Chromosome 5"/>
</dbReference>
<protein>
    <submittedName>
        <fullName evidence="1">Uncharacterized protein</fullName>
    </submittedName>
</protein>
<evidence type="ECO:0000313" key="1">
    <source>
        <dbReference type="EMBL" id="RZC62383.1"/>
    </source>
</evidence>
<dbReference type="Gramene" id="RZC62383">
    <property type="protein sequence ID" value="RZC62383"/>
    <property type="gene ID" value="C5167_024149"/>
</dbReference>
<accession>A0A4Y7JMQ8</accession>
<sequence>MEKFRNDEISVANSNRWMLMHAKRACGRKHFDLEINKLINSLSQSVVWKELRSMAKVVLNQKQRGD</sequence>
<dbReference type="EMBL" id="CM010719">
    <property type="protein sequence ID" value="RZC62383.1"/>
    <property type="molecule type" value="Genomic_DNA"/>
</dbReference>
<organism evidence="1 2">
    <name type="scientific">Papaver somniferum</name>
    <name type="common">Opium poppy</name>
    <dbReference type="NCBI Taxonomy" id="3469"/>
    <lineage>
        <taxon>Eukaryota</taxon>
        <taxon>Viridiplantae</taxon>
        <taxon>Streptophyta</taxon>
        <taxon>Embryophyta</taxon>
        <taxon>Tracheophyta</taxon>
        <taxon>Spermatophyta</taxon>
        <taxon>Magnoliopsida</taxon>
        <taxon>Ranunculales</taxon>
        <taxon>Papaveraceae</taxon>
        <taxon>Papaveroideae</taxon>
        <taxon>Papaver</taxon>
    </lineage>
</organism>
<reference evidence="1 2" key="1">
    <citation type="journal article" date="2018" name="Science">
        <title>The opium poppy genome and morphinan production.</title>
        <authorList>
            <person name="Guo L."/>
            <person name="Winzer T."/>
            <person name="Yang X."/>
            <person name="Li Y."/>
            <person name="Ning Z."/>
            <person name="He Z."/>
            <person name="Teodor R."/>
            <person name="Lu Y."/>
            <person name="Bowser T.A."/>
            <person name="Graham I.A."/>
            <person name="Ye K."/>
        </authorList>
    </citation>
    <scope>NUCLEOTIDE SEQUENCE [LARGE SCALE GENOMIC DNA]</scope>
    <source>
        <strain evidence="2">cv. HN1</strain>
        <tissue evidence="1">Leaves</tissue>
    </source>
</reference>
<proteinExistence type="predicted"/>
<name>A0A4Y7JMQ8_PAPSO</name>